<dbReference type="AlphaFoldDB" id="A0A0G9M7R7"/>
<organism evidence="1 2">
    <name type="scientific">Bifidobacterium adolescentis</name>
    <dbReference type="NCBI Taxonomy" id="1680"/>
    <lineage>
        <taxon>Bacteria</taxon>
        <taxon>Bacillati</taxon>
        <taxon>Actinomycetota</taxon>
        <taxon>Actinomycetes</taxon>
        <taxon>Bifidobacteriales</taxon>
        <taxon>Bifidobacteriaceae</taxon>
        <taxon>Bifidobacterium</taxon>
    </lineage>
</organism>
<evidence type="ECO:0000313" key="2">
    <source>
        <dbReference type="Proteomes" id="UP000285462"/>
    </source>
</evidence>
<dbReference type="EMBL" id="QRVT01000001">
    <property type="protein sequence ID" value="RGS66018.1"/>
    <property type="molecule type" value="Genomic_DNA"/>
</dbReference>
<dbReference type="RefSeq" id="WP_046999800.1">
    <property type="nucleotide sequence ID" value="NZ_AP028457.1"/>
</dbReference>
<sequence length="140" mass="16479">MTMRAYPEVYRDDVVETQGKLFDYVAQSFPNKSTEDFITVYMASKTRKSIDEAKAYVNTMDAKELWKYFTETEHYQLKDGRALEGFMPDWIGEFYAYYQWFYAIPSAEVIAKVPLDFLKKAYFGLHDLDLELAVRKVGEE</sequence>
<protein>
    <submittedName>
        <fullName evidence="1">Uncharacterized protein</fullName>
    </submittedName>
</protein>
<comment type="caution">
    <text evidence="1">The sequence shown here is derived from an EMBL/GenBank/DDBJ whole genome shotgun (WGS) entry which is preliminary data.</text>
</comment>
<dbReference type="Proteomes" id="UP000285462">
    <property type="component" value="Unassembled WGS sequence"/>
</dbReference>
<proteinExistence type="predicted"/>
<name>A0A0G9M7R7_BIFAD</name>
<evidence type="ECO:0000313" key="1">
    <source>
        <dbReference type="EMBL" id="RGS66018.1"/>
    </source>
</evidence>
<gene>
    <name evidence="1" type="ORF">DWX79_02795</name>
</gene>
<reference evidence="1 2" key="1">
    <citation type="submission" date="2018-08" db="EMBL/GenBank/DDBJ databases">
        <title>A genome reference for cultivated species of the human gut microbiota.</title>
        <authorList>
            <person name="Zou Y."/>
            <person name="Xue W."/>
            <person name="Luo G."/>
        </authorList>
    </citation>
    <scope>NUCLEOTIDE SEQUENCE [LARGE SCALE GENOMIC DNA]</scope>
    <source>
        <strain evidence="1 2">AF21-27</strain>
    </source>
</reference>
<accession>A0A0G9M7R7</accession>